<dbReference type="InterPro" id="IPR029052">
    <property type="entry name" value="Metallo-depent_PP-like"/>
</dbReference>
<dbReference type="SUPFAM" id="SSF56300">
    <property type="entry name" value="Metallo-dependent phosphatases"/>
    <property type="match status" value="1"/>
</dbReference>
<dbReference type="EMBL" id="JACRTK010000003">
    <property type="protein sequence ID" value="MBC8591052.1"/>
    <property type="molecule type" value="Genomic_DNA"/>
</dbReference>
<keyword evidence="3" id="KW-0269">Exonuclease</keyword>
<protein>
    <submittedName>
        <fullName evidence="3">DNA repair exonuclease</fullName>
    </submittedName>
</protein>
<dbReference type="Proteomes" id="UP000601522">
    <property type="component" value="Unassembled WGS sequence"/>
</dbReference>
<dbReference type="AlphaFoldDB" id="A0A926F308"/>
<keyword evidence="3" id="KW-0540">Nuclease</keyword>
<feature type="domain" description="Calcineurin-like phosphoesterase" evidence="2">
    <location>
        <begin position="2"/>
        <end position="203"/>
    </location>
</feature>
<dbReference type="InterPro" id="IPR041796">
    <property type="entry name" value="Mre11_N"/>
</dbReference>
<dbReference type="Gene3D" id="3.60.21.10">
    <property type="match status" value="1"/>
</dbReference>
<reference evidence="3 4" key="1">
    <citation type="submission" date="2020-08" db="EMBL/GenBank/DDBJ databases">
        <title>Genome public.</title>
        <authorList>
            <person name="Liu C."/>
            <person name="Sun Q."/>
        </authorList>
    </citation>
    <scope>NUCLEOTIDE SEQUENCE [LARGE SCALE GENOMIC DNA]</scope>
    <source>
        <strain evidence="3 4">NSJ-26</strain>
    </source>
</reference>
<dbReference type="Pfam" id="PF00149">
    <property type="entry name" value="Metallophos"/>
    <property type="match status" value="1"/>
</dbReference>
<keyword evidence="1" id="KW-0378">Hydrolase</keyword>
<sequence>MIKVFHTADLHIGMRFNSYPDHIKSLLQQARLDVINNMVQKANEEGCNIFVVAGDLFDRINGIDKNTISKTVSALEEFHGECVLVLPGNHDYDNGMVELWTRFNKDVRDKILYINEKKPYSLEDYGLDITVYPAPCHAKHSAVNSIGWIKDEDVNKENINIGVGHGAIVGLSPDMDSNYYNMTIDELIGTPLDLWLLGHTHIPYPLKDNIINEKVYNPGTPEPDGLDCKHGGNAWIINIDKDKNISANRTTTGLYKFIDKEYEVKDRDDLDKIGEDFYKYNSKNIIARIKLNGRLEEDDFNYRQEVYKRIEESVAYLIIEDNNLGIKITKDKIYKEFSDGSFPQQLLLALSDDEDTLQLAYELIMEVKE</sequence>
<dbReference type="PANTHER" id="PTHR30337">
    <property type="entry name" value="COMPONENT OF ATP-DEPENDENT DSDNA EXONUCLEASE"/>
    <property type="match status" value="1"/>
</dbReference>
<evidence type="ECO:0000313" key="3">
    <source>
        <dbReference type="EMBL" id="MBC8591052.1"/>
    </source>
</evidence>
<dbReference type="GO" id="GO:0004527">
    <property type="term" value="F:exonuclease activity"/>
    <property type="evidence" value="ECO:0007669"/>
    <property type="project" value="UniProtKB-KW"/>
</dbReference>
<evidence type="ECO:0000313" key="4">
    <source>
        <dbReference type="Proteomes" id="UP000601522"/>
    </source>
</evidence>
<organism evidence="3 4">
    <name type="scientific">Wansuia hejianensis</name>
    <dbReference type="NCBI Taxonomy" id="2763667"/>
    <lineage>
        <taxon>Bacteria</taxon>
        <taxon>Bacillati</taxon>
        <taxon>Bacillota</taxon>
        <taxon>Clostridia</taxon>
        <taxon>Lachnospirales</taxon>
        <taxon>Lachnospiraceae</taxon>
        <taxon>Wansuia</taxon>
    </lineage>
</organism>
<dbReference type="RefSeq" id="WP_249323904.1">
    <property type="nucleotide sequence ID" value="NZ_JACRTK010000003.1"/>
</dbReference>
<evidence type="ECO:0000256" key="1">
    <source>
        <dbReference type="ARBA" id="ARBA00022801"/>
    </source>
</evidence>
<dbReference type="InterPro" id="IPR004843">
    <property type="entry name" value="Calcineurin-like_PHP"/>
</dbReference>
<comment type="caution">
    <text evidence="3">The sequence shown here is derived from an EMBL/GenBank/DDBJ whole genome shotgun (WGS) entry which is preliminary data.</text>
</comment>
<evidence type="ECO:0000259" key="2">
    <source>
        <dbReference type="Pfam" id="PF00149"/>
    </source>
</evidence>
<accession>A0A926F308</accession>
<name>A0A926F308_9FIRM</name>
<gene>
    <name evidence="3" type="ORF">H8689_07980</name>
</gene>
<keyword evidence="4" id="KW-1185">Reference proteome</keyword>
<dbReference type="CDD" id="cd00840">
    <property type="entry name" value="MPP_Mre11_N"/>
    <property type="match status" value="1"/>
</dbReference>
<proteinExistence type="predicted"/>
<dbReference type="InterPro" id="IPR050535">
    <property type="entry name" value="DNA_Repair-Maintenance_Comp"/>
</dbReference>